<feature type="transmembrane region" description="Helical" evidence="6">
    <location>
        <begin position="549"/>
        <end position="567"/>
    </location>
</feature>
<feature type="transmembrane region" description="Helical" evidence="6">
    <location>
        <begin position="57"/>
        <end position="77"/>
    </location>
</feature>
<dbReference type="SUPFAM" id="SSF103473">
    <property type="entry name" value="MFS general substrate transporter"/>
    <property type="match status" value="2"/>
</dbReference>
<dbReference type="InterPro" id="IPR036259">
    <property type="entry name" value="MFS_trans_sf"/>
</dbReference>
<evidence type="ECO:0000313" key="7">
    <source>
        <dbReference type="EMBL" id="UQC84355.1"/>
    </source>
</evidence>
<dbReference type="GO" id="GO:0022857">
    <property type="term" value="F:transmembrane transporter activity"/>
    <property type="evidence" value="ECO:0007669"/>
    <property type="project" value="InterPro"/>
</dbReference>
<dbReference type="PANTHER" id="PTHR23501:SF107">
    <property type="entry name" value="TRANSPORTER, PUTATIVE (AFU_ORTHOLOGUE AFUA_7G04730)-RELATED"/>
    <property type="match status" value="1"/>
</dbReference>
<dbReference type="GO" id="GO:0005886">
    <property type="term" value="C:plasma membrane"/>
    <property type="evidence" value="ECO:0007669"/>
    <property type="project" value="TreeGrafter"/>
</dbReference>
<protein>
    <submittedName>
        <fullName evidence="7">Siderophore iron transporter mirB</fullName>
    </submittedName>
</protein>
<accession>A0A9Q8SWF7</accession>
<dbReference type="Gene3D" id="1.20.1250.20">
    <property type="entry name" value="MFS general substrate transporter like domains"/>
    <property type="match status" value="2"/>
</dbReference>
<comment type="subcellular location">
    <subcellularLocation>
        <location evidence="1">Membrane</location>
        <topology evidence="1">Multi-pass membrane protein</topology>
    </subcellularLocation>
</comment>
<dbReference type="KEGG" id="clup:CLUP02_09851"/>
<feature type="transmembrane region" description="Helical" evidence="6">
    <location>
        <begin position="187"/>
        <end position="210"/>
    </location>
</feature>
<organism evidence="7 8">
    <name type="scientific">Colletotrichum lupini</name>
    <dbReference type="NCBI Taxonomy" id="145971"/>
    <lineage>
        <taxon>Eukaryota</taxon>
        <taxon>Fungi</taxon>
        <taxon>Dikarya</taxon>
        <taxon>Ascomycota</taxon>
        <taxon>Pezizomycotina</taxon>
        <taxon>Sordariomycetes</taxon>
        <taxon>Hypocreomycetidae</taxon>
        <taxon>Glomerellales</taxon>
        <taxon>Glomerellaceae</taxon>
        <taxon>Colletotrichum</taxon>
        <taxon>Colletotrichum acutatum species complex</taxon>
    </lineage>
</organism>
<dbReference type="GeneID" id="73343839"/>
<feature type="transmembrane region" description="Helical" evidence="6">
    <location>
        <begin position="434"/>
        <end position="455"/>
    </location>
</feature>
<sequence length="615" mass="67986">MSSPFVQQAAAESQTQSLDEKTPGKTTTEITSDNDVESEKEEAQNGVKKIQAITTAWTWRALIFTYVLIWVTSYTHSMQQQMNSNLGPYVTSSFRRHGLTATTGIVSGLASGVSQLPLAKILNIFGRMEGYMLAHLLCCFGLILMAVCRNVETYAAAQVFWAVGSGGIGYIHTVLISDTTSIRNRMIIYTLNSTAYIANAFAGPIVAQLFNDHSSFRWAFGSFAIIFPAFGSMITIMLWWNLRKAYKLGQGPELKQSGRSLKESFFFYCTEFDVVGMFLIMFGFSLFLLPFSLVSYTAKKWAAGHIIAMIILGIFCLVAFGFWEKKYATTPLVPWVNLKDRTILGSAAVAGVIGLSFSSWDSFFSSYLQVVHRQSISQAGFIGNIYTIASCTWGPIVGLLIRQTNHYKWIACAAIPVACLSTGLLIHFRTPDTYIGYIIMCQILKAVSAGTIIICEQLAVMSVVKHNEVSVMLALIGLATSVGRSIGRAISGAIWTNEFLDFLIKYLPEDNKADAATIYGDIKVQLSYAWGTPARAGIVHAYGDVQRHMVICGAAFMPLALACVFLWKNVNVAKVQQTKGQSFIQMSVYTTYSKVIQDHESPWRTMNSNLSQEYD</sequence>
<dbReference type="PANTHER" id="PTHR23501">
    <property type="entry name" value="MAJOR FACILITATOR SUPERFAMILY"/>
    <property type="match status" value="1"/>
</dbReference>
<evidence type="ECO:0000256" key="2">
    <source>
        <dbReference type="ARBA" id="ARBA00022692"/>
    </source>
</evidence>
<dbReference type="RefSeq" id="XP_049145973.1">
    <property type="nucleotide sequence ID" value="XM_049288829.1"/>
</dbReference>
<reference evidence="7" key="1">
    <citation type="journal article" date="2021" name="Mol. Plant Microbe Interact.">
        <title>Complete Genome Sequence of the Plant-Pathogenic Fungus Colletotrichum lupini.</title>
        <authorList>
            <person name="Baroncelli R."/>
            <person name="Pensec F."/>
            <person name="Da Lio D."/>
            <person name="Boufleur T."/>
            <person name="Vicente I."/>
            <person name="Sarrocco S."/>
            <person name="Picot A."/>
            <person name="Baraldi E."/>
            <person name="Sukno S."/>
            <person name="Thon M."/>
            <person name="Le Floch G."/>
        </authorList>
    </citation>
    <scope>NUCLEOTIDE SEQUENCE</scope>
    <source>
        <strain evidence="7">IMI 504893</strain>
    </source>
</reference>
<feature type="transmembrane region" description="Helical" evidence="6">
    <location>
        <begin position="343"/>
        <end position="360"/>
    </location>
</feature>
<evidence type="ECO:0000256" key="1">
    <source>
        <dbReference type="ARBA" id="ARBA00004141"/>
    </source>
</evidence>
<feature type="transmembrane region" description="Helical" evidence="6">
    <location>
        <begin position="97"/>
        <end position="118"/>
    </location>
</feature>
<evidence type="ECO:0000256" key="4">
    <source>
        <dbReference type="ARBA" id="ARBA00023136"/>
    </source>
</evidence>
<feature type="transmembrane region" description="Helical" evidence="6">
    <location>
        <begin position="301"/>
        <end position="323"/>
    </location>
</feature>
<feature type="transmembrane region" description="Helical" evidence="6">
    <location>
        <begin position="408"/>
        <end position="428"/>
    </location>
</feature>
<feature type="transmembrane region" description="Helical" evidence="6">
    <location>
        <begin position="130"/>
        <end position="147"/>
    </location>
</feature>
<keyword evidence="3 6" id="KW-1133">Transmembrane helix</keyword>
<dbReference type="Proteomes" id="UP000830671">
    <property type="component" value="Chromosome 5"/>
</dbReference>
<feature type="transmembrane region" description="Helical" evidence="6">
    <location>
        <begin position="216"/>
        <end position="240"/>
    </location>
</feature>
<dbReference type="Pfam" id="PF07690">
    <property type="entry name" value="MFS_1"/>
    <property type="match status" value="1"/>
</dbReference>
<keyword evidence="4 6" id="KW-0472">Membrane</keyword>
<feature type="compositionally biased region" description="Polar residues" evidence="5">
    <location>
        <begin position="1"/>
        <end position="17"/>
    </location>
</feature>
<evidence type="ECO:0000256" key="3">
    <source>
        <dbReference type="ARBA" id="ARBA00022989"/>
    </source>
</evidence>
<evidence type="ECO:0000256" key="6">
    <source>
        <dbReference type="SAM" id="Phobius"/>
    </source>
</evidence>
<proteinExistence type="predicted"/>
<feature type="region of interest" description="Disordered" evidence="5">
    <location>
        <begin position="1"/>
        <end position="44"/>
    </location>
</feature>
<keyword evidence="2 6" id="KW-0812">Transmembrane</keyword>
<gene>
    <name evidence="7" type="ORF">CLUP02_09851</name>
</gene>
<dbReference type="InterPro" id="IPR011701">
    <property type="entry name" value="MFS"/>
</dbReference>
<evidence type="ECO:0000313" key="8">
    <source>
        <dbReference type="Proteomes" id="UP000830671"/>
    </source>
</evidence>
<feature type="transmembrane region" description="Helical" evidence="6">
    <location>
        <begin position="380"/>
        <end position="401"/>
    </location>
</feature>
<name>A0A9Q8SWF7_9PEZI</name>
<dbReference type="AlphaFoldDB" id="A0A9Q8SWF7"/>
<feature type="transmembrane region" description="Helical" evidence="6">
    <location>
        <begin position="265"/>
        <end position="289"/>
    </location>
</feature>
<dbReference type="EMBL" id="CP019477">
    <property type="protein sequence ID" value="UQC84355.1"/>
    <property type="molecule type" value="Genomic_DNA"/>
</dbReference>
<evidence type="ECO:0000256" key="5">
    <source>
        <dbReference type="SAM" id="MobiDB-lite"/>
    </source>
</evidence>
<feature type="transmembrane region" description="Helical" evidence="6">
    <location>
        <begin position="153"/>
        <end position="175"/>
    </location>
</feature>
<keyword evidence="8" id="KW-1185">Reference proteome</keyword>